<dbReference type="EMBL" id="SNRY01006046">
    <property type="protein sequence ID" value="KAA6313476.1"/>
    <property type="molecule type" value="Genomic_DNA"/>
</dbReference>
<gene>
    <name evidence="2" type="ORF">EZS27_035756</name>
</gene>
<dbReference type="Pfam" id="PF18863">
    <property type="entry name" value="AbiJ_NTD4"/>
    <property type="match status" value="1"/>
</dbReference>
<evidence type="ECO:0000313" key="2">
    <source>
        <dbReference type="EMBL" id="KAA6313476.1"/>
    </source>
</evidence>
<feature type="domain" description="HEPN AbiJ-N-terminal" evidence="1">
    <location>
        <begin position="3"/>
        <end position="155"/>
    </location>
</feature>
<dbReference type="AlphaFoldDB" id="A0A5J4PV08"/>
<protein>
    <recommendedName>
        <fullName evidence="1">HEPN AbiJ-N-terminal domain-containing protein</fullName>
    </recommendedName>
</protein>
<sequence length="272" mass="31778">MGRFSERYGYIQPSMILIREKLTDEITNAICTAYDLLRNNYSNNNNNFYKSLEEYHWCYFLNNRLNDFYIRGGGVTTKYLEADITPWYKKMDLIETTINYLFKNKYKYYQHYAFFINYLNDEFKRLNFAYRIIDNQIVEVTSEEEICEITSALENPLNGIKEHLQTALKLLSKRPDADYRNSIKESISAVEALVREITGESTLNLKKLDNTGIVLPSVLRKAFELLYGYTNDESTGIRHALMDDTNTPGADEAVFMLVSCSAFINYLTKKKQ</sequence>
<reference evidence="2" key="1">
    <citation type="submission" date="2019-03" db="EMBL/GenBank/DDBJ databases">
        <title>Single cell metagenomics reveals metabolic interactions within the superorganism composed of flagellate Streblomastix strix and complex community of Bacteroidetes bacteria on its surface.</title>
        <authorList>
            <person name="Treitli S.C."/>
            <person name="Kolisko M."/>
            <person name="Husnik F."/>
            <person name="Keeling P."/>
            <person name="Hampl V."/>
        </authorList>
    </citation>
    <scope>NUCLEOTIDE SEQUENCE</scope>
    <source>
        <strain evidence="2">STM</strain>
    </source>
</reference>
<accession>A0A5J4PV08</accession>
<name>A0A5J4PV08_9ZZZZ</name>
<dbReference type="InterPro" id="IPR049503">
    <property type="entry name" value="AbiJ_NTD4"/>
</dbReference>
<proteinExistence type="predicted"/>
<evidence type="ECO:0000259" key="1">
    <source>
        <dbReference type="Pfam" id="PF18863"/>
    </source>
</evidence>
<comment type="caution">
    <text evidence="2">The sequence shown here is derived from an EMBL/GenBank/DDBJ whole genome shotgun (WGS) entry which is preliminary data.</text>
</comment>
<organism evidence="2">
    <name type="scientific">termite gut metagenome</name>
    <dbReference type="NCBI Taxonomy" id="433724"/>
    <lineage>
        <taxon>unclassified sequences</taxon>
        <taxon>metagenomes</taxon>
        <taxon>organismal metagenomes</taxon>
    </lineage>
</organism>